<organism evidence="1 2">
    <name type="scientific">Mizuhopecten yessoensis</name>
    <name type="common">Japanese scallop</name>
    <name type="synonym">Patinopecten yessoensis</name>
    <dbReference type="NCBI Taxonomy" id="6573"/>
    <lineage>
        <taxon>Eukaryota</taxon>
        <taxon>Metazoa</taxon>
        <taxon>Spiralia</taxon>
        <taxon>Lophotrochozoa</taxon>
        <taxon>Mollusca</taxon>
        <taxon>Bivalvia</taxon>
        <taxon>Autobranchia</taxon>
        <taxon>Pteriomorphia</taxon>
        <taxon>Pectinida</taxon>
        <taxon>Pectinoidea</taxon>
        <taxon>Pectinidae</taxon>
        <taxon>Mizuhopecten</taxon>
    </lineage>
</organism>
<gene>
    <name evidence="1" type="ORF">KP79_PYT16115</name>
</gene>
<protein>
    <submittedName>
        <fullName evidence="1">Uncharacterized protein</fullName>
    </submittedName>
</protein>
<reference evidence="1 2" key="1">
    <citation type="journal article" date="2017" name="Nat. Ecol. Evol.">
        <title>Scallop genome provides insights into evolution of bilaterian karyotype and development.</title>
        <authorList>
            <person name="Wang S."/>
            <person name="Zhang J."/>
            <person name="Jiao W."/>
            <person name="Li J."/>
            <person name="Xun X."/>
            <person name="Sun Y."/>
            <person name="Guo X."/>
            <person name="Huan P."/>
            <person name="Dong B."/>
            <person name="Zhang L."/>
            <person name="Hu X."/>
            <person name="Sun X."/>
            <person name="Wang J."/>
            <person name="Zhao C."/>
            <person name="Wang Y."/>
            <person name="Wang D."/>
            <person name="Huang X."/>
            <person name="Wang R."/>
            <person name="Lv J."/>
            <person name="Li Y."/>
            <person name="Zhang Z."/>
            <person name="Liu B."/>
            <person name="Lu W."/>
            <person name="Hui Y."/>
            <person name="Liang J."/>
            <person name="Zhou Z."/>
            <person name="Hou R."/>
            <person name="Li X."/>
            <person name="Liu Y."/>
            <person name="Li H."/>
            <person name="Ning X."/>
            <person name="Lin Y."/>
            <person name="Zhao L."/>
            <person name="Xing Q."/>
            <person name="Dou J."/>
            <person name="Li Y."/>
            <person name="Mao J."/>
            <person name="Guo H."/>
            <person name="Dou H."/>
            <person name="Li T."/>
            <person name="Mu C."/>
            <person name="Jiang W."/>
            <person name="Fu Q."/>
            <person name="Fu X."/>
            <person name="Miao Y."/>
            <person name="Liu J."/>
            <person name="Yu Q."/>
            <person name="Li R."/>
            <person name="Liao H."/>
            <person name="Li X."/>
            <person name="Kong Y."/>
            <person name="Jiang Z."/>
            <person name="Chourrout D."/>
            <person name="Li R."/>
            <person name="Bao Z."/>
        </authorList>
    </citation>
    <scope>NUCLEOTIDE SEQUENCE [LARGE SCALE GENOMIC DNA]</scope>
    <source>
        <strain evidence="1 2">PY_sf001</strain>
    </source>
</reference>
<accession>A0A210QD78</accession>
<evidence type="ECO:0000313" key="1">
    <source>
        <dbReference type="EMBL" id="OWF46672.1"/>
    </source>
</evidence>
<dbReference type="AlphaFoldDB" id="A0A210QD78"/>
<name>A0A210QD78_MIZYE</name>
<keyword evidence="2" id="KW-1185">Reference proteome</keyword>
<comment type="caution">
    <text evidence="1">The sequence shown here is derived from an EMBL/GenBank/DDBJ whole genome shotgun (WGS) entry which is preliminary data.</text>
</comment>
<dbReference type="Proteomes" id="UP000242188">
    <property type="component" value="Unassembled WGS sequence"/>
</dbReference>
<sequence length="76" mass="8653">MEVVLWKPPGDFAKGLAPKSEFCWKGEDSVGNSNMMRSCDQTITRPSVQETLYKQSEESVTMDTELFDDLDDDMQL</sequence>
<evidence type="ECO:0000313" key="2">
    <source>
        <dbReference type="Proteomes" id="UP000242188"/>
    </source>
</evidence>
<proteinExistence type="predicted"/>
<dbReference type="EMBL" id="NEDP02004104">
    <property type="protein sequence ID" value="OWF46672.1"/>
    <property type="molecule type" value="Genomic_DNA"/>
</dbReference>